<dbReference type="AlphaFoldDB" id="A0A0J8X3K7"/>
<dbReference type="PATRIC" id="fig|451644.5.peg.919"/>
<gene>
    <name evidence="2" type="ORF">ACT17_04555</name>
</gene>
<evidence type="ECO:0000313" key="3">
    <source>
        <dbReference type="Proteomes" id="UP000037594"/>
    </source>
</evidence>
<organism evidence="2 3">
    <name type="scientific">Mycolicibacterium conceptionense</name>
    <dbReference type="NCBI Taxonomy" id="451644"/>
    <lineage>
        <taxon>Bacteria</taxon>
        <taxon>Bacillati</taxon>
        <taxon>Actinomycetota</taxon>
        <taxon>Actinomycetes</taxon>
        <taxon>Mycobacteriales</taxon>
        <taxon>Mycobacteriaceae</taxon>
        <taxon>Mycolicibacterium</taxon>
    </lineage>
</organism>
<sequence>MTLLGLASGVFSYGLVTCADANALVMAPSIVAVAIGITHVIKREARRG</sequence>
<evidence type="ECO:0000256" key="1">
    <source>
        <dbReference type="SAM" id="Phobius"/>
    </source>
</evidence>
<keyword evidence="1" id="KW-0472">Membrane</keyword>
<protein>
    <submittedName>
        <fullName evidence="2">Membrane protein</fullName>
    </submittedName>
</protein>
<accession>A0A0J8X3K7</accession>
<comment type="caution">
    <text evidence="2">The sequence shown here is derived from an EMBL/GenBank/DDBJ whole genome shotgun (WGS) entry which is preliminary data.</text>
</comment>
<dbReference type="EMBL" id="LFOD01000002">
    <property type="protein sequence ID" value="KMV20069.1"/>
    <property type="molecule type" value="Genomic_DNA"/>
</dbReference>
<reference evidence="2 3" key="1">
    <citation type="submission" date="2015-06" db="EMBL/GenBank/DDBJ databases">
        <title>Genome sequence of Mycobacterium conceptionense strain MLE.</title>
        <authorList>
            <person name="Greninger A.L."/>
            <person name="Cunningham G."/>
            <person name="Chiu C.Y."/>
            <person name="Miller S."/>
        </authorList>
    </citation>
    <scope>NUCLEOTIDE SEQUENCE [LARGE SCALE GENOMIC DNA]</scope>
    <source>
        <strain evidence="2 3">MLE</strain>
    </source>
</reference>
<keyword evidence="1" id="KW-0812">Transmembrane</keyword>
<evidence type="ECO:0000313" key="2">
    <source>
        <dbReference type="EMBL" id="KMV20069.1"/>
    </source>
</evidence>
<dbReference type="Proteomes" id="UP000037594">
    <property type="component" value="Unassembled WGS sequence"/>
</dbReference>
<proteinExistence type="predicted"/>
<feature type="transmembrane region" description="Helical" evidence="1">
    <location>
        <begin position="24"/>
        <end position="41"/>
    </location>
</feature>
<name>A0A0J8X3K7_9MYCO</name>
<keyword evidence="1" id="KW-1133">Transmembrane helix</keyword>